<proteinExistence type="predicted"/>
<dbReference type="EMBL" id="ML977311">
    <property type="protein sequence ID" value="KAF2122199.1"/>
    <property type="molecule type" value="Genomic_DNA"/>
</dbReference>
<keyword evidence="3" id="KW-1185">Reference proteome</keyword>
<protein>
    <submittedName>
        <fullName evidence="2">Uncharacterized protein</fullName>
    </submittedName>
</protein>
<dbReference type="Proteomes" id="UP000799770">
    <property type="component" value="Unassembled WGS sequence"/>
</dbReference>
<evidence type="ECO:0000313" key="3">
    <source>
        <dbReference type="Proteomes" id="UP000799770"/>
    </source>
</evidence>
<accession>A0A6A5ZRT3</accession>
<reference evidence="2" key="1">
    <citation type="journal article" date="2020" name="Stud. Mycol.">
        <title>101 Dothideomycetes genomes: a test case for predicting lifestyles and emergence of pathogens.</title>
        <authorList>
            <person name="Haridas S."/>
            <person name="Albert R."/>
            <person name="Binder M."/>
            <person name="Bloem J."/>
            <person name="Labutti K."/>
            <person name="Salamov A."/>
            <person name="Andreopoulos B."/>
            <person name="Baker S."/>
            <person name="Barry K."/>
            <person name="Bills G."/>
            <person name="Bluhm B."/>
            <person name="Cannon C."/>
            <person name="Castanera R."/>
            <person name="Culley D."/>
            <person name="Daum C."/>
            <person name="Ezra D."/>
            <person name="Gonzalez J."/>
            <person name="Henrissat B."/>
            <person name="Kuo A."/>
            <person name="Liang C."/>
            <person name="Lipzen A."/>
            <person name="Lutzoni F."/>
            <person name="Magnuson J."/>
            <person name="Mondo S."/>
            <person name="Nolan M."/>
            <person name="Ohm R."/>
            <person name="Pangilinan J."/>
            <person name="Park H.-J."/>
            <person name="Ramirez L."/>
            <person name="Alfaro M."/>
            <person name="Sun H."/>
            <person name="Tritt A."/>
            <person name="Yoshinaga Y."/>
            <person name="Zwiers L.-H."/>
            <person name="Turgeon B."/>
            <person name="Goodwin S."/>
            <person name="Spatafora J."/>
            <person name="Crous P."/>
            <person name="Grigoriev I."/>
        </authorList>
    </citation>
    <scope>NUCLEOTIDE SEQUENCE</scope>
    <source>
        <strain evidence="2">CBS 627.86</strain>
    </source>
</reference>
<keyword evidence="1" id="KW-0732">Signal</keyword>
<evidence type="ECO:0000313" key="2">
    <source>
        <dbReference type="EMBL" id="KAF2122199.1"/>
    </source>
</evidence>
<organism evidence="2 3">
    <name type="scientific">Lophiotrema nucula</name>
    <dbReference type="NCBI Taxonomy" id="690887"/>
    <lineage>
        <taxon>Eukaryota</taxon>
        <taxon>Fungi</taxon>
        <taxon>Dikarya</taxon>
        <taxon>Ascomycota</taxon>
        <taxon>Pezizomycotina</taxon>
        <taxon>Dothideomycetes</taxon>
        <taxon>Pleosporomycetidae</taxon>
        <taxon>Pleosporales</taxon>
        <taxon>Lophiotremataceae</taxon>
        <taxon>Lophiotrema</taxon>
    </lineage>
</organism>
<feature type="signal peptide" evidence="1">
    <location>
        <begin position="1"/>
        <end position="17"/>
    </location>
</feature>
<evidence type="ECO:0000256" key="1">
    <source>
        <dbReference type="SAM" id="SignalP"/>
    </source>
</evidence>
<sequence length="153" mass="17342">MRPLFLLSLLFAVLCLAKEGDFYCHSSDDKDGKTCRFKDYCSWMAAAHLYCQMYTSPLQVAVEGEIFYAKIRVDSVQNPGLIWGWNDVPYGIFLGNIQFDSNYGNMNHGSGYWNILTYDRCIEYMPTIWNKCGGEGGKYVTGYGTVTGECIRA</sequence>
<dbReference type="AlphaFoldDB" id="A0A6A5ZRT3"/>
<gene>
    <name evidence="2" type="ORF">BDV96DRAFT_682187</name>
</gene>
<name>A0A6A5ZRT3_9PLEO</name>
<feature type="chain" id="PRO_5025412757" evidence="1">
    <location>
        <begin position="18"/>
        <end position="153"/>
    </location>
</feature>